<dbReference type="InterPro" id="IPR000477">
    <property type="entry name" value="RT_dom"/>
</dbReference>
<dbReference type="OrthoDB" id="78439at2759"/>
<sequence>MYIYLNHVTALQETRLRGRYQYESFRFHLDRVGGHGNYLITINDTNAAAESSAPRERHGGVATIFNRATPGFGQLRHETALDIPNRYLVHSTEWNGARVFYHNVYAPVEPRLRAAFYSDLSREFPEHSLHIIMGDFNVALNSTVDASNPNAPVAGQGECVQWLADLGTVDVWRKKYPELRLYSSPRCSNRLDYICISERLQSQYRTQARYMEGTTGITGDHLLHGVELFTTREARGRGYWKMPKELLLLPDVADTIRAEAASILAQLRTDSNKGVVWNGWKKRVRKFLQKYAASLASADKRAMAQSKGVLRQLHRNRTNDLLSAEEVAAASAEYDRVQVELRRSRTERLFELHRLENETSSSHFFRRATASLQTNTTQRISTVFRDRWNGIMRSEDDMDTPTELRTTFLSAITKSLDREMSTALDAPLSADELADSIKTMDADKSPGPDGFPARFFQLAPDTFGEILSLVFTQQLERGVLLKSQRQSAVALLHKGGAEGNPGSYRPIALMPVETKVVSRVLARRLGRHLPYLIHTDQQGFVVGRVIHDHVMHLQELQHAATRVGVEAYATFLDFEKAYDRVDWSYLWLVLGRFGIGPRFLQWIQLMYTKPIVNIAINGALSAPIFPNRGVKQGDPLSSLLFHSD</sequence>
<keyword evidence="2" id="KW-0255">Endonuclease</keyword>
<feature type="domain" description="Reverse transcriptase" evidence="1">
    <location>
        <begin position="473"/>
        <end position="644"/>
    </location>
</feature>
<dbReference type="SUPFAM" id="SSF56672">
    <property type="entry name" value="DNA/RNA polymerases"/>
    <property type="match status" value="1"/>
</dbReference>
<evidence type="ECO:0000313" key="3">
    <source>
        <dbReference type="Proteomes" id="UP000243579"/>
    </source>
</evidence>
<dbReference type="PROSITE" id="PS50878">
    <property type="entry name" value="RT_POL"/>
    <property type="match status" value="1"/>
</dbReference>
<dbReference type="SUPFAM" id="SSF56219">
    <property type="entry name" value="DNase I-like"/>
    <property type="match status" value="1"/>
</dbReference>
<dbReference type="EMBL" id="JNBR01001399">
    <property type="protein sequence ID" value="OQR88236.1"/>
    <property type="molecule type" value="Genomic_DNA"/>
</dbReference>
<dbReference type="Proteomes" id="UP000243579">
    <property type="component" value="Unassembled WGS sequence"/>
</dbReference>
<gene>
    <name evidence="2" type="ORF">ACHHYP_07034</name>
</gene>
<protein>
    <submittedName>
        <fullName evidence="2">Endonuclease</fullName>
    </submittedName>
</protein>
<reference evidence="2 3" key="1">
    <citation type="journal article" date="2014" name="Genome Biol. Evol.">
        <title>The secreted proteins of Achlya hypogyna and Thraustotheca clavata identify the ancestral oomycete secretome and reveal gene acquisitions by horizontal gene transfer.</title>
        <authorList>
            <person name="Misner I."/>
            <person name="Blouin N."/>
            <person name="Leonard G."/>
            <person name="Richards T.A."/>
            <person name="Lane C.E."/>
        </authorList>
    </citation>
    <scope>NUCLEOTIDE SEQUENCE [LARGE SCALE GENOMIC DNA]</scope>
    <source>
        <strain evidence="2 3">ATCC 48635</strain>
    </source>
</reference>
<dbReference type="Gene3D" id="3.60.10.10">
    <property type="entry name" value="Endonuclease/exonuclease/phosphatase"/>
    <property type="match status" value="1"/>
</dbReference>
<dbReference type="AlphaFoldDB" id="A0A1V9YR94"/>
<evidence type="ECO:0000259" key="1">
    <source>
        <dbReference type="PROSITE" id="PS50878"/>
    </source>
</evidence>
<keyword evidence="2" id="KW-0540">Nuclease</keyword>
<dbReference type="CDD" id="cd01650">
    <property type="entry name" value="RT_nLTR_like"/>
    <property type="match status" value="1"/>
</dbReference>
<dbReference type="STRING" id="1202772.A0A1V9YR94"/>
<organism evidence="2 3">
    <name type="scientific">Achlya hypogyna</name>
    <name type="common">Oomycete</name>
    <name type="synonym">Protoachlya hypogyna</name>
    <dbReference type="NCBI Taxonomy" id="1202772"/>
    <lineage>
        <taxon>Eukaryota</taxon>
        <taxon>Sar</taxon>
        <taxon>Stramenopiles</taxon>
        <taxon>Oomycota</taxon>
        <taxon>Saprolegniomycetes</taxon>
        <taxon>Saprolegniales</taxon>
        <taxon>Achlyaceae</taxon>
        <taxon>Achlya</taxon>
    </lineage>
</organism>
<accession>A0A1V9YR94</accession>
<dbReference type="InterPro" id="IPR043502">
    <property type="entry name" value="DNA/RNA_pol_sf"/>
</dbReference>
<name>A0A1V9YR94_ACHHY</name>
<evidence type="ECO:0000313" key="2">
    <source>
        <dbReference type="EMBL" id="OQR88236.1"/>
    </source>
</evidence>
<keyword evidence="2" id="KW-0378">Hydrolase</keyword>
<proteinExistence type="predicted"/>
<dbReference type="GO" id="GO:0004519">
    <property type="term" value="F:endonuclease activity"/>
    <property type="evidence" value="ECO:0007669"/>
    <property type="project" value="UniProtKB-KW"/>
</dbReference>
<comment type="caution">
    <text evidence="2">The sequence shown here is derived from an EMBL/GenBank/DDBJ whole genome shotgun (WGS) entry which is preliminary data.</text>
</comment>
<dbReference type="PANTHER" id="PTHR19446">
    <property type="entry name" value="REVERSE TRANSCRIPTASES"/>
    <property type="match status" value="1"/>
</dbReference>
<dbReference type="InterPro" id="IPR036691">
    <property type="entry name" value="Endo/exonu/phosph_ase_sf"/>
</dbReference>
<keyword evidence="3" id="KW-1185">Reference proteome</keyword>
<dbReference type="Pfam" id="PF00078">
    <property type="entry name" value="RVT_1"/>
    <property type="match status" value="1"/>
</dbReference>